<feature type="transmembrane region" description="Helical" evidence="1">
    <location>
        <begin position="80"/>
        <end position="100"/>
    </location>
</feature>
<feature type="transmembrane region" description="Helical" evidence="1">
    <location>
        <begin position="53"/>
        <end position="73"/>
    </location>
</feature>
<evidence type="ECO:0000256" key="1">
    <source>
        <dbReference type="SAM" id="Phobius"/>
    </source>
</evidence>
<keyword evidence="1" id="KW-1133">Transmembrane helix</keyword>
<dbReference type="PANTHER" id="PTHR28008:SF1">
    <property type="entry name" value="DOMAIN PROTEIN, PUTATIVE (AFU_ORTHOLOGUE AFUA_3G10980)-RELATED"/>
    <property type="match status" value="1"/>
</dbReference>
<comment type="caution">
    <text evidence="3">The sequence shown here is derived from an EMBL/GenBank/DDBJ whole genome shotgun (WGS) entry which is preliminary data.</text>
</comment>
<gene>
    <name evidence="3" type="ORF">AFE02nite_16730</name>
</gene>
<dbReference type="PANTHER" id="PTHR28008">
    <property type="entry name" value="DOMAIN PROTEIN, PUTATIVE (AFU_ORTHOLOGUE AFUA_3G10980)-RELATED"/>
    <property type="match status" value="1"/>
</dbReference>
<name>A0A511YXM9_9CELL</name>
<keyword evidence="1" id="KW-0812">Transmembrane</keyword>
<organism evidence="3 4">
    <name type="scientific">Actinotalea fermentans</name>
    <dbReference type="NCBI Taxonomy" id="43671"/>
    <lineage>
        <taxon>Bacteria</taxon>
        <taxon>Bacillati</taxon>
        <taxon>Actinomycetota</taxon>
        <taxon>Actinomycetes</taxon>
        <taxon>Micrococcales</taxon>
        <taxon>Cellulomonadaceae</taxon>
        <taxon>Actinotalea</taxon>
    </lineage>
</organism>
<dbReference type="AlphaFoldDB" id="A0A511YXM9"/>
<keyword evidence="1" id="KW-0472">Membrane</keyword>
<keyword evidence="4" id="KW-1185">Reference proteome</keyword>
<dbReference type="RefSeq" id="WP_052113620.1">
    <property type="nucleotide sequence ID" value="NZ_BJYK01000004.1"/>
</dbReference>
<dbReference type="InterPro" id="IPR006976">
    <property type="entry name" value="VanZ-like"/>
</dbReference>
<dbReference type="EMBL" id="BJYK01000004">
    <property type="protein sequence ID" value="GEN79939.1"/>
    <property type="molecule type" value="Genomic_DNA"/>
</dbReference>
<sequence length="160" mass="16229">MSPVLHDVTLLAYTGAVLMITLWPSPPDVGSSPVVERLLAWVHDAGVPEGFDLAALELTANVAMFVPLGLLLASSARVRAPWLAVAAGLALSATVETVQIVLPGRVPTAQDVVANTAGAALGASVVVAHRALRRRRARRAGTAETAVAAGSAAAVTPSGD</sequence>
<evidence type="ECO:0000259" key="2">
    <source>
        <dbReference type="Pfam" id="PF04892"/>
    </source>
</evidence>
<accession>A0A511YXM9</accession>
<proteinExistence type="predicted"/>
<feature type="domain" description="VanZ-like" evidence="2">
    <location>
        <begin position="11"/>
        <end position="126"/>
    </location>
</feature>
<dbReference type="Proteomes" id="UP000321484">
    <property type="component" value="Unassembled WGS sequence"/>
</dbReference>
<reference evidence="3 4" key="1">
    <citation type="submission" date="2019-07" db="EMBL/GenBank/DDBJ databases">
        <title>Whole genome shotgun sequence of Actinotalea fermentans NBRC 105374.</title>
        <authorList>
            <person name="Hosoyama A."/>
            <person name="Uohara A."/>
            <person name="Ohji S."/>
            <person name="Ichikawa N."/>
        </authorList>
    </citation>
    <scope>NUCLEOTIDE SEQUENCE [LARGE SCALE GENOMIC DNA]</scope>
    <source>
        <strain evidence="3 4">NBRC 105374</strain>
    </source>
</reference>
<dbReference type="Pfam" id="PF04892">
    <property type="entry name" value="VanZ"/>
    <property type="match status" value="1"/>
</dbReference>
<evidence type="ECO:0000313" key="3">
    <source>
        <dbReference type="EMBL" id="GEN79939.1"/>
    </source>
</evidence>
<protein>
    <recommendedName>
        <fullName evidence="2">VanZ-like domain-containing protein</fullName>
    </recommendedName>
</protein>
<feature type="transmembrane region" description="Helical" evidence="1">
    <location>
        <begin position="112"/>
        <end position="132"/>
    </location>
</feature>
<evidence type="ECO:0000313" key="4">
    <source>
        <dbReference type="Proteomes" id="UP000321484"/>
    </source>
</evidence>